<dbReference type="EMBL" id="JAIWYP010000015">
    <property type="protein sequence ID" value="KAH3705401.1"/>
    <property type="molecule type" value="Genomic_DNA"/>
</dbReference>
<organism evidence="1 2">
    <name type="scientific">Dreissena polymorpha</name>
    <name type="common">Zebra mussel</name>
    <name type="synonym">Mytilus polymorpha</name>
    <dbReference type="NCBI Taxonomy" id="45954"/>
    <lineage>
        <taxon>Eukaryota</taxon>
        <taxon>Metazoa</taxon>
        <taxon>Spiralia</taxon>
        <taxon>Lophotrochozoa</taxon>
        <taxon>Mollusca</taxon>
        <taxon>Bivalvia</taxon>
        <taxon>Autobranchia</taxon>
        <taxon>Heteroconchia</taxon>
        <taxon>Euheterodonta</taxon>
        <taxon>Imparidentia</taxon>
        <taxon>Neoheterodontei</taxon>
        <taxon>Myida</taxon>
        <taxon>Dreissenoidea</taxon>
        <taxon>Dreissenidae</taxon>
        <taxon>Dreissena</taxon>
    </lineage>
</organism>
<comment type="caution">
    <text evidence="1">The sequence shown here is derived from an EMBL/GenBank/DDBJ whole genome shotgun (WGS) entry which is preliminary data.</text>
</comment>
<keyword evidence="2" id="KW-1185">Reference proteome</keyword>
<evidence type="ECO:0000313" key="1">
    <source>
        <dbReference type="EMBL" id="KAH3705401.1"/>
    </source>
</evidence>
<name>A0A9D3YVP6_DREPO</name>
<reference evidence="1" key="1">
    <citation type="journal article" date="2019" name="bioRxiv">
        <title>The Genome of the Zebra Mussel, Dreissena polymorpha: A Resource for Invasive Species Research.</title>
        <authorList>
            <person name="McCartney M.A."/>
            <person name="Auch B."/>
            <person name="Kono T."/>
            <person name="Mallez S."/>
            <person name="Zhang Y."/>
            <person name="Obille A."/>
            <person name="Becker A."/>
            <person name="Abrahante J.E."/>
            <person name="Garbe J."/>
            <person name="Badalamenti J.P."/>
            <person name="Herman A."/>
            <person name="Mangelson H."/>
            <person name="Liachko I."/>
            <person name="Sullivan S."/>
            <person name="Sone E.D."/>
            <person name="Koren S."/>
            <person name="Silverstein K.A.T."/>
            <person name="Beckman K.B."/>
            <person name="Gohl D.M."/>
        </authorList>
    </citation>
    <scope>NUCLEOTIDE SEQUENCE</scope>
    <source>
        <strain evidence="1">Duluth1</strain>
        <tissue evidence="1">Whole animal</tissue>
    </source>
</reference>
<reference evidence="1" key="2">
    <citation type="submission" date="2020-11" db="EMBL/GenBank/DDBJ databases">
        <authorList>
            <person name="McCartney M.A."/>
            <person name="Auch B."/>
            <person name="Kono T."/>
            <person name="Mallez S."/>
            <person name="Becker A."/>
            <person name="Gohl D.M."/>
            <person name="Silverstein K.A.T."/>
            <person name="Koren S."/>
            <person name="Bechman K.B."/>
            <person name="Herman A."/>
            <person name="Abrahante J.E."/>
            <person name="Garbe J."/>
        </authorList>
    </citation>
    <scope>NUCLEOTIDE SEQUENCE</scope>
    <source>
        <strain evidence="1">Duluth1</strain>
        <tissue evidence="1">Whole animal</tissue>
    </source>
</reference>
<evidence type="ECO:0000313" key="2">
    <source>
        <dbReference type="Proteomes" id="UP000828390"/>
    </source>
</evidence>
<gene>
    <name evidence="1" type="ORF">DPMN_080472</name>
</gene>
<proteinExistence type="predicted"/>
<accession>A0A9D3YVP6</accession>
<protein>
    <submittedName>
        <fullName evidence="1">Uncharacterized protein</fullName>
    </submittedName>
</protein>
<sequence length="57" mass="6564">MFHLERYISWTNLYLKIGRFISNLAFADGIDLMGGLQDLINILYETTKAYGMEVSTD</sequence>
<dbReference type="Proteomes" id="UP000828390">
    <property type="component" value="Unassembled WGS sequence"/>
</dbReference>
<dbReference type="AlphaFoldDB" id="A0A9D3YVP6"/>